<dbReference type="InterPro" id="IPR002885">
    <property type="entry name" value="PPR_rpt"/>
</dbReference>
<dbReference type="Proteomes" id="UP000325780">
    <property type="component" value="Unassembled WGS sequence"/>
</dbReference>
<evidence type="ECO:0000256" key="1">
    <source>
        <dbReference type="PROSITE-ProRule" id="PRU00708"/>
    </source>
</evidence>
<sequence length="751" mass="83785">MLRYSNAAALPTGLKNSMAMRLSSVPRWSRAIQGGGNGIAHVSPKAFTPGQTGSWRAPAGTKDFSTDADRFEAAPAVGKGRRGANANTNSYLNKSKANKVMQRDPLLALAKSATSAGFRKEVEAARSSKVSTKVVEMELVWLKDPRALGDRVSRMLITGQYELAVALIRAAQKERMDCGSAWNHLFAHCMKQNSPEAAFRFYNEMKKRGRRPNAWTYTIMLDGLSKVDKTYSFKPVEVALSIYKSINAPESGVTRNMHHTNAMLNVCSRHNDMDTLWQIAGELPENGPDQGTYSIILRAIRHSAVCDIGMMSPHMETEILARKAQAVKEAKRLWSDIVFRWNSATLDIDGLLVTAMTRALLEGGTDRDCYDVFALHHQTCGLPILATKPNHDPSRKGLKKRKRQETVDHVPFEHGSEELYRPPSAERSGNEENEEESFENVFDPIVSPKVEPEAQSEVVTEASYIPLTNRELANVLEACQLMTQGIAIGRAYWNHLTRTKESYRVEPDSANCHQYLRLLRHAHSSRDSLALIRDQMVPGNMATGKTFHIALTTCRRDRNNLNVLAYASELVTIMGKTLVVPFPRALHDYIDLIRSLGGDPATMMSLRGLNSDNQSSANLDTVGKDLRAQLYAIGVENLRPHLESIVETMDHGLMSPVRLINGRMTHKPIPHAILGDEALNLMLRAKGLIDEVLSLDESRKALTKPERELLEEEAKKLGRKYSTPEAREKYQLSLLAPTPKQIAAVYERMKK</sequence>
<name>A0A5N6TZ11_ASPAV</name>
<evidence type="ECO:0000313" key="4">
    <source>
        <dbReference type="Proteomes" id="UP000325780"/>
    </source>
</evidence>
<protein>
    <recommendedName>
        <fullName evidence="5">Pentatricopeptide repeat protein</fullName>
    </recommendedName>
</protein>
<feature type="repeat" description="PPR" evidence="1">
    <location>
        <begin position="178"/>
        <end position="212"/>
    </location>
</feature>
<feature type="region of interest" description="Disordered" evidence="2">
    <location>
        <begin position="386"/>
        <end position="439"/>
    </location>
</feature>
<dbReference type="Gene3D" id="1.25.40.10">
    <property type="entry name" value="Tetratricopeptide repeat domain"/>
    <property type="match status" value="1"/>
</dbReference>
<dbReference type="PROSITE" id="PS51375">
    <property type="entry name" value="PPR"/>
    <property type="match status" value="1"/>
</dbReference>
<evidence type="ECO:0000313" key="3">
    <source>
        <dbReference type="EMBL" id="KAE8151291.1"/>
    </source>
</evidence>
<dbReference type="EMBL" id="ML742074">
    <property type="protein sequence ID" value="KAE8151291.1"/>
    <property type="molecule type" value="Genomic_DNA"/>
</dbReference>
<dbReference type="GO" id="GO:0003729">
    <property type="term" value="F:mRNA binding"/>
    <property type="evidence" value="ECO:0007669"/>
    <property type="project" value="TreeGrafter"/>
</dbReference>
<evidence type="ECO:0008006" key="5">
    <source>
        <dbReference type="Google" id="ProtNLM"/>
    </source>
</evidence>
<feature type="compositionally biased region" description="Basic and acidic residues" evidence="2">
    <location>
        <begin position="404"/>
        <end position="420"/>
    </location>
</feature>
<dbReference type="Pfam" id="PF13041">
    <property type="entry name" value="PPR_2"/>
    <property type="match status" value="1"/>
</dbReference>
<accession>A0A5N6TZ11</accession>
<keyword evidence="4" id="KW-1185">Reference proteome</keyword>
<proteinExistence type="predicted"/>
<dbReference type="OrthoDB" id="185373at2759"/>
<dbReference type="PANTHER" id="PTHR47938">
    <property type="entry name" value="RESPIRATORY COMPLEX I CHAPERONE (CIA84), PUTATIVE (AFU_ORTHOLOGUE AFUA_2G06020)-RELATED"/>
    <property type="match status" value="1"/>
</dbReference>
<dbReference type="NCBIfam" id="TIGR00756">
    <property type="entry name" value="PPR"/>
    <property type="match status" value="1"/>
</dbReference>
<dbReference type="AlphaFoldDB" id="A0A5N6TZ11"/>
<dbReference type="PANTHER" id="PTHR47938:SF35">
    <property type="entry name" value="PENTATRICOPEPTIDE REPEAT-CONTAINING PROTEIN 4, MITOCHONDRIAL-RELATED"/>
    <property type="match status" value="1"/>
</dbReference>
<evidence type="ECO:0000256" key="2">
    <source>
        <dbReference type="SAM" id="MobiDB-lite"/>
    </source>
</evidence>
<reference evidence="3 4" key="1">
    <citation type="submission" date="2019-04" db="EMBL/GenBank/DDBJ databases">
        <title>Friends and foes A comparative genomics study of 23 Aspergillus species from section Flavi.</title>
        <authorList>
            <consortium name="DOE Joint Genome Institute"/>
            <person name="Kjaerbolling I."/>
            <person name="Vesth T."/>
            <person name="Frisvad J.C."/>
            <person name="Nybo J.L."/>
            <person name="Theobald S."/>
            <person name="Kildgaard S."/>
            <person name="Isbrandt T."/>
            <person name="Kuo A."/>
            <person name="Sato A."/>
            <person name="Lyhne E.K."/>
            <person name="Kogle M.E."/>
            <person name="Wiebenga A."/>
            <person name="Kun R.S."/>
            <person name="Lubbers R.J."/>
            <person name="Makela M.R."/>
            <person name="Barry K."/>
            <person name="Chovatia M."/>
            <person name="Clum A."/>
            <person name="Daum C."/>
            <person name="Haridas S."/>
            <person name="He G."/>
            <person name="LaButti K."/>
            <person name="Lipzen A."/>
            <person name="Mondo S."/>
            <person name="Riley R."/>
            <person name="Salamov A."/>
            <person name="Simmons B.A."/>
            <person name="Magnuson J.K."/>
            <person name="Henrissat B."/>
            <person name="Mortensen U.H."/>
            <person name="Larsen T.O."/>
            <person name="Devries R.P."/>
            <person name="Grigoriev I.V."/>
            <person name="Machida M."/>
            <person name="Baker S.E."/>
            <person name="Andersen M.R."/>
        </authorList>
    </citation>
    <scope>NUCLEOTIDE SEQUENCE [LARGE SCALE GENOMIC DNA]</scope>
    <source>
        <strain evidence="3 4">IBT 18842</strain>
    </source>
</reference>
<organism evidence="3 4">
    <name type="scientific">Aspergillus avenaceus</name>
    <dbReference type="NCBI Taxonomy" id="36643"/>
    <lineage>
        <taxon>Eukaryota</taxon>
        <taxon>Fungi</taxon>
        <taxon>Dikarya</taxon>
        <taxon>Ascomycota</taxon>
        <taxon>Pezizomycotina</taxon>
        <taxon>Eurotiomycetes</taxon>
        <taxon>Eurotiomycetidae</taxon>
        <taxon>Eurotiales</taxon>
        <taxon>Aspergillaceae</taxon>
        <taxon>Aspergillus</taxon>
        <taxon>Aspergillus subgen. Circumdati</taxon>
    </lineage>
</organism>
<gene>
    <name evidence="3" type="ORF">BDV25DRAFT_152887</name>
</gene>
<dbReference type="InterPro" id="IPR011990">
    <property type="entry name" value="TPR-like_helical_dom_sf"/>
</dbReference>